<name>A0A382JV42_9ZZZZ</name>
<evidence type="ECO:0000259" key="6">
    <source>
        <dbReference type="Pfam" id="PF01386"/>
    </source>
</evidence>
<dbReference type="EMBL" id="UINC01076048">
    <property type="protein sequence ID" value="SVC14837.1"/>
    <property type="molecule type" value="Genomic_DNA"/>
</dbReference>
<dbReference type="PANTHER" id="PTHR33284:SF1">
    <property type="entry name" value="RIBOSOMAL PROTEIN L25_GLN-TRNA SYNTHETASE, ANTI-CODON-BINDING DOMAIN-CONTAINING PROTEIN"/>
    <property type="match status" value="1"/>
</dbReference>
<evidence type="ECO:0000256" key="5">
    <source>
        <dbReference type="SAM" id="MobiDB-lite"/>
    </source>
</evidence>
<dbReference type="InterPro" id="IPR037121">
    <property type="entry name" value="Ribosomal_bL25_C"/>
</dbReference>
<organism evidence="8">
    <name type="scientific">marine metagenome</name>
    <dbReference type="NCBI Taxonomy" id="408172"/>
    <lineage>
        <taxon>unclassified sequences</taxon>
        <taxon>metagenomes</taxon>
        <taxon>ecological metagenomes</taxon>
    </lineage>
</organism>
<feature type="domain" description="Large ribosomal subunit protein bL25 L25" evidence="6">
    <location>
        <begin position="6"/>
        <end position="90"/>
    </location>
</feature>
<dbReference type="InterPro" id="IPR001021">
    <property type="entry name" value="Ribosomal_bL25_long"/>
</dbReference>
<dbReference type="PANTHER" id="PTHR33284">
    <property type="entry name" value="RIBOSOMAL PROTEIN L25/GLN-TRNA SYNTHETASE, ANTI-CODON-BINDING DOMAIN-CONTAINING PROTEIN"/>
    <property type="match status" value="1"/>
</dbReference>
<evidence type="ECO:0000256" key="3">
    <source>
        <dbReference type="ARBA" id="ARBA00022980"/>
    </source>
</evidence>
<protein>
    <submittedName>
        <fullName evidence="8">Uncharacterized protein</fullName>
    </submittedName>
</protein>
<dbReference type="HAMAP" id="MF_01334">
    <property type="entry name" value="Ribosomal_bL25_CTC"/>
    <property type="match status" value="1"/>
</dbReference>
<keyword evidence="2" id="KW-0694">RNA-binding</keyword>
<feature type="compositionally biased region" description="Acidic residues" evidence="5">
    <location>
        <begin position="186"/>
        <end position="206"/>
    </location>
</feature>
<evidence type="ECO:0000313" key="8">
    <source>
        <dbReference type="EMBL" id="SVC14837.1"/>
    </source>
</evidence>
<dbReference type="InterPro" id="IPR020057">
    <property type="entry name" value="Ribosomal_bL25_b-dom"/>
</dbReference>
<dbReference type="AlphaFoldDB" id="A0A382JV42"/>
<evidence type="ECO:0000256" key="4">
    <source>
        <dbReference type="ARBA" id="ARBA00023274"/>
    </source>
</evidence>
<accession>A0A382JV42</accession>
<dbReference type="InterPro" id="IPR029751">
    <property type="entry name" value="Ribosomal_L25_dom"/>
</dbReference>
<evidence type="ECO:0000256" key="1">
    <source>
        <dbReference type="ARBA" id="ARBA00022730"/>
    </source>
</evidence>
<dbReference type="InterPro" id="IPR020930">
    <property type="entry name" value="Ribosomal_uL5_bac-type"/>
</dbReference>
<dbReference type="GO" id="GO:0008097">
    <property type="term" value="F:5S rRNA binding"/>
    <property type="evidence" value="ECO:0007669"/>
    <property type="project" value="InterPro"/>
</dbReference>
<dbReference type="Pfam" id="PF14693">
    <property type="entry name" value="Ribosomal_TL5_C"/>
    <property type="match status" value="1"/>
</dbReference>
<dbReference type="GO" id="GO:0022625">
    <property type="term" value="C:cytosolic large ribosomal subunit"/>
    <property type="evidence" value="ECO:0007669"/>
    <property type="project" value="TreeGrafter"/>
</dbReference>
<reference evidence="8" key="1">
    <citation type="submission" date="2018-05" db="EMBL/GenBank/DDBJ databases">
        <authorList>
            <person name="Lanie J.A."/>
            <person name="Ng W.-L."/>
            <person name="Kazmierczak K.M."/>
            <person name="Andrzejewski T.M."/>
            <person name="Davidsen T.M."/>
            <person name="Wayne K.J."/>
            <person name="Tettelin H."/>
            <person name="Glass J.I."/>
            <person name="Rusch D."/>
            <person name="Podicherti R."/>
            <person name="Tsui H.-C.T."/>
            <person name="Winkler M.E."/>
        </authorList>
    </citation>
    <scope>NUCLEOTIDE SEQUENCE</scope>
</reference>
<feature type="domain" description="Large ribosomal subunit protein bL25 beta" evidence="7">
    <location>
        <begin position="98"/>
        <end position="179"/>
    </location>
</feature>
<sequence length="230" mass="25702">MKTLAISAKLRNGTGKKDSKALRNQGNVPCVLYGGEKQVCFYAHENDFRNLVHTPDVFIVELDIEGEKYRAVMQDLQFHPVTDKLLHLDFLQIFEDKEVTVTIPVRLEGMSVGIRNGGVLSFRRRKIITRAIPGNLPDYIEINIEDLDIGQSIFIKDLRVDKYSFLALDNAVVVGVRTARELIIEEEEEEELEGEEGEITEGEEGAVVEGAEATEKAEGKEGAEEKPAAE</sequence>
<keyword evidence="3" id="KW-0689">Ribosomal protein</keyword>
<feature type="compositionally biased region" description="Basic and acidic residues" evidence="5">
    <location>
        <begin position="213"/>
        <end position="230"/>
    </location>
</feature>
<dbReference type="NCBIfam" id="TIGR00731">
    <property type="entry name" value="bL25_bact_ctc"/>
    <property type="match status" value="1"/>
</dbReference>
<dbReference type="Gene3D" id="2.170.120.20">
    <property type="entry name" value="Ribosomal protein L25, beta domain"/>
    <property type="match status" value="1"/>
</dbReference>
<dbReference type="Pfam" id="PF01386">
    <property type="entry name" value="Ribosomal_L25p"/>
    <property type="match status" value="1"/>
</dbReference>
<evidence type="ECO:0000259" key="7">
    <source>
        <dbReference type="Pfam" id="PF14693"/>
    </source>
</evidence>
<dbReference type="InterPro" id="IPR011035">
    <property type="entry name" value="Ribosomal_bL25/Gln-tRNA_synth"/>
</dbReference>
<feature type="region of interest" description="Disordered" evidence="5">
    <location>
        <begin position="186"/>
        <end position="230"/>
    </location>
</feature>
<dbReference type="NCBIfam" id="NF004132">
    <property type="entry name" value="PRK05618.2-2"/>
    <property type="match status" value="1"/>
</dbReference>
<dbReference type="SUPFAM" id="SSF50715">
    <property type="entry name" value="Ribosomal protein L25-like"/>
    <property type="match status" value="1"/>
</dbReference>
<gene>
    <name evidence="8" type="ORF">METZ01_LOCUS267691</name>
</gene>
<evidence type="ECO:0000256" key="2">
    <source>
        <dbReference type="ARBA" id="ARBA00022884"/>
    </source>
</evidence>
<keyword evidence="4" id="KW-0687">Ribonucleoprotein</keyword>
<dbReference type="Gene3D" id="2.40.240.10">
    <property type="entry name" value="Ribosomal Protein L25, Chain P"/>
    <property type="match status" value="1"/>
</dbReference>
<dbReference type="CDD" id="cd00495">
    <property type="entry name" value="Ribosomal_L25_TL5_CTC"/>
    <property type="match status" value="1"/>
</dbReference>
<dbReference type="GO" id="GO:0003735">
    <property type="term" value="F:structural constituent of ribosome"/>
    <property type="evidence" value="ECO:0007669"/>
    <property type="project" value="InterPro"/>
</dbReference>
<dbReference type="InterPro" id="IPR020056">
    <property type="entry name" value="Rbsml_bL25/Gln-tRNA_synth_N"/>
</dbReference>
<proteinExistence type="inferred from homology"/>
<dbReference type="GO" id="GO:0006412">
    <property type="term" value="P:translation"/>
    <property type="evidence" value="ECO:0007669"/>
    <property type="project" value="InterPro"/>
</dbReference>
<keyword evidence="1" id="KW-0699">rRNA-binding</keyword>